<dbReference type="InterPro" id="IPR025705">
    <property type="entry name" value="Beta_hexosaminidase_sua/sub"/>
</dbReference>
<dbReference type="GO" id="GO:0005975">
    <property type="term" value="P:carbohydrate metabolic process"/>
    <property type="evidence" value="ECO:0007669"/>
    <property type="project" value="InterPro"/>
</dbReference>
<dbReference type="EC" id="3.2.1.52" evidence="3"/>
<keyword evidence="5" id="KW-0378">Hydrolase</keyword>
<evidence type="ECO:0000256" key="3">
    <source>
        <dbReference type="ARBA" id="ARBA00012663"/>
    </source>
</evidence>
<dbReference type="GO" id="GO:0030203">
    <property type="term" value="P:glycosaminoglycan metabolic process"/>
    <property type="evidence" value="ECO:0007669"/>
    <property type="project" value="TreeGrafter"/>
</dbReference>
<feature type="domain" description="Glycoside hydrolase family 20 catalytic" evidence="10">
    <location>
        <begin position="200"/>
        <end position="528"/>
    </location>
</feature>
<feature type="non-terminal residue" evidence="12">
    <location>
        <position position="1"/>
    </location>
</feature>
<feature type="active site" description="Proton donor" evidence="8">
    <location>
        <position position="358"/>
    </location>
</feature>
<dbReference type="InterPro" id="IPR029019">
    <property type="entry name" value="HEX_eukaryotic_N"/>
</dbReference>
<dbReference type="SUPFAM" id="SSF51445">
    <property type="entry name" value="(Trans)glycosidases"/>
    <property type="match status" value="1"/>
</dbReference>
<feature type="chain" id="PRO_5043541231" description="beta-N-acetylhexosaminidase" evidence="9">
    <location>
        <begin position="20"/>
        <end position="583"/>
    </location>
</feature>
<dbReference type="InterPro" id="IPR029018">
    <property type="entry name" value="Hex-like_dom2"/>
</dbReference>
<evidence type="ECO:0000313" key="12">
    <source>
        <dbReference type="EMBL" id="KAJ8925415.1"/>
    </source>
</evidence>
<feature type="domain" description="Beta-hexosaminidase eukaryotic type N-terminal" evidence="11">
    <location>
        <begin position="56"/>
        <end position="176"/>
    </location>
</feature>
<evidence type="ECO:0000256" key="5">
    <source>
        <dbReference type="ARBA" id="ARBA00022801"/>
    </source>
</evidence>
<dbReference type="Proteomes" id="UP001159042">
    <property type="component" value="Unassembled WGS sequence"/>
</dbReference>
<dbReference type="Gene3D" id="3.20.20.80">
    <property type="entry name" value="Glycosidases"/>
    <property type="match status" value="1"/>
</dbReference>
<keyword evidence="13" id="KW-1185">Reference proteome</keyword>
<accession>A0AAV8WH46</accession>
<comment type="caution">
    <text evidence="12">The sequence shown here is derived from an EMBL/GenBank/DDBJ whole genome shotgun (WGS) entry which is preliminary data.</text>
</comment>
<evidence type="ECO:0000256" key="2">
    <source>
        <dbReference type="ARBA" id="ARBA00006285"/>
    </source>
</evidence>
<dbReference type="Pfam" id="PF00728">
    <property type="entry name" value="Glyco_hydro_20"/>
    <property type="match status" value="1"/>
</dbReference>
<dbReference type="Pfam" id="PF14845">
    <property type="entry name" value="Glycohydro_20b2"/>
    <property type="match status" value="1"/>
</dbReference>
<keyword evidence="7" id="KW-0326">Glycosidase</keyword>
<evidence type="ECO:0000256" key="9">
    <source>
        <dbReference type="SAM" id="SignalP"/>
    </source>
</evidence>
<comment type="catalytic activity">
    <reaction evidence="1">
        <text>Hydrolysis of terminal non-reducing N-acetyl-D-hexosamine residues in N-acetyl-beta-D-hexosaminides.</text>
        <dbReference type="EC" id="3.2.1.52"/>
    </reaction>
</comment>
<evidence type="ECO:0000256" key="6">
    <source>
        <dbReference type="ARBA" id="ARBA00023180"/>
    </source>
</evidence>
<evidence type="ECO:0000259" key="11">
    <source>
        <dbReference type="Pfam" id="PF14845"/>
    </source>
</evidence>
<feature type="signal peptide" evidence="9">
    <location>
        <begin position="1"/>
        <end position="19"/>
    </location>
</feature>
<dbReference type="PANTHER" id="PTHR22600">
    <property type="entry name" value="BETA-HEXOSAMINIDASE"/>
    <property type="match status" value="1"/>
</dbReference>
<dbReference type="SUPFAM" id="SSF55545">
    <property type="entry name" value="beta-N-acetylhexosaminidase-like domain"/>
    <property type="match status" value="1"/>
</dbReference>
<evidence type="ECO:0000256" key="7">
    <source>
        <dbReference type="ARBA" id="ARBA00023295"/>
    </source>
</evidence>
<dbReference type="FunFam" id="3.20.20.80:FF:000063">
    <property type="entry name" value="Beta-hexosaminidase"/>
    <property type="match status" value="1"/>
</dbReference>
<dbReference type="CDD" id="cd06562">
    <property type="entry name" value="GH20_HexA_HexB-like"/>
    <property type="match status" value="1"/>
</dbReference>
<dbReference type="InterPro" id="IPR015883">
    <property type="entry name" value="Glyco_hydro_20_cat"/>
</dbReference>
<evidence type="ECO:0000256" key="4">
    <source>
        <dbReference type="ARBA" id="ARBA00022729"/>
    </source>
</evidence>
<dbReference type="InterPro" id="IPR017853">
    <property type="entry name" value="GH"/>
</dbReference>
<dbReference type="GO" id="GO:0016231">
    <property type="term" value="F:beta-N-acetylglucosaminidase activity"/>
    <property type="evidence" value="ECO:0007669"/>
    <property type="project" value="TreeGrafter"/>
</dbReference>
<evidence type="ECO:0000256" key="8">
    <source>
        <dbReference type="PIRSR" id="PIRSR001093-1"/>
    </source>
</evidence>
<dbReference type="GO" id="GO:0005886">
    <property type="term" value="C:plasma membrane"/>
    <property type="evidence" value="ECO:0007669"/>
    <property type="project" value="TreeGrafter"/>
</dbReference>
<evidence type="ECO:0000313" key="13">
    <source>
        <dbReference type="Proteomes" id="UP001159042"/>
    </source>
</evidence>
<organism evidence="12 13">
    <name type="scientific">Exocentrus adspersus</name>
    <dbReference type="NCBI Taxonomy" id="1586481"/>
    <lineage>
        <taxon>Eukaryota</taxon>
        <taxon>Metazoa</taxon>
        <taxon>Ecdysozoa</taxon>
        <taxon>Arthropoda</taxon>
        <taxon>Hexapoda</taxon>
        <taxon>Insecta</taxon>
        <taxon>Pterygota</taxon>
        <taxon>Neoptera</taxon>
        <taxon>Endopterygota</taxon>
        <taxon>Coleoptera</taxon>
        <taxon>Polyphaga</taxon>
        <taxon>Cucujiformia</taxon>
        <taxon>Chrysomeloidea</taxon>
        <taxon>Cerambycidae</taxon>
        <taxon>Lamiinae</taxon>
        <taxon>Acanthocinini</taxon>
        <taxon>Exocentrus</taxon>
    </lineage>
</organism>
<dbReference type="PIRSF" id="PIRSF001093">
    <property type="entry name" value="B-hxosamndse_ab_euk"/>
    <property type="match status" value="1"/>
</dbReference>
<dbReference type="EMBL" id="JANEYG010000001">
    <property type="protein sequence ID" value="KAJ8925415.1"/>
    <property type="molecule type" value="Genomic_DNA"/>
</dbReference>
<evidence type="ECO:0000256" key="1">
    <source>
        <dbReference type="ARBA" id="ARBA00001231"/>
    </source>
</evidence>
<gene>
    <name evidence="12" type="ORF">NQ315_009247</name>
</gene>
<reference evidence="12 13" key="1">
    <citation type="journal article" date="2023" name="Insect Mol. Biol.">
        <title>Genome sequencing provides insights into the evolution of gene families encoding plant cell wall-degrading enzymes in longhorned beetles.</title>
        <authorList>
            <person name="Shin N.R."/>
            <person name="Okamura Y."/>
            <person name="Kirsch R."/>
            <person name="Pauchet Y."/>
        </authorList>
    </citation>
    <scope>NUCLEOTIDE SEQUENCE [LARGE SCALE GENOMIC DNA]</scope>
    <source>
        <strain evidence="12">EAD_L_NR</strain>
    </source>
</reference>
<dbReference type="PANTHER" id="PTHR22600:SF26">
    <property type="entry name" value="BETA-N-ACETYLHEXOSAMINIDASE"/>
    <property type="match status" value="1"/>
</dbReference>
<dbReference type="AlphaFoldDB" id="A0AAV8WH46"/>
<dbReference type="PRINTS" id="PR00738">
    <property type="entry name" value="GLHYDRLASE20"/>
</dbReference>
<dbReference type="Gene3D" id="3.30.379.10">
    <property type="entry name" value="Chitobiase/beta-hexosaminidase domain 2-like"/>
    <property type="match status" value="1"/>
</dbReference>
<evidence type="ECO:0000259" key="10">
    <source>
        <dbReference type="Pfam" id="PF00728"/>
    </source>
</evidence>
<keyword evidence="4 9" id="KW-0732">Signal</keyword>
<comment type="similarity">
    <text evidence="2">Belongs to the glycosyl hydrolase 20 family.</text>
</comment>
<protein>
    <recommendedName>
        <fullName evidence="3">beta-N-acetylhexosaminidase</fullName>
        <ecNumber evidence="3">3.2.1.52</ecNumber>
    </recommendedName>
</protein>
<keyword evidence="6" id="KW-0325">Glycoprotein</keyword>
<sequence length="583" mass="65521">VSINKIIVLNFSALNSAWSWQCEKGYCQKKLITNETQESALSLPACRLFCSESAALWPKPTGDVSIGNFLAKINLNSIDVEGIKLETTSTDLVQAAIKVFKENVQLLVPKGVNPTGGKSLIVNVDIKNPEVNKITLSVDESYTLKISESSDGRLIALITAPTFFGARHGLETLNQLIIFDDLRDELQVPRDVLITDRPAYPHRGILLDTARNYVKVDTIKKTIKGMAASKMNTFHWHITDSHSFPYVSKSQPNLSKLGAYSPRKVYTPDDVAEVIAYGKVRGVRVMPEFDAPAHVGEGWQDTGLVTCLNWQPWQSYCVEPPCGQFDPTKSKLYDVIEDIYGDMITQFDPDIFHMGGDEVNFNCWNSTNSIVEWMSKEKGWGQTEEDFLKLWDYFQQQALERLYKKAGGEIPVIMWTSHLTEKENALKGDDEQVTNLLNNGYKLILSNYDALYLDCGFAGWVTDGNNWCAPYIGWQKVYDNKPANIAGSKKDQILGAEATLWTEQVDSTAIDSRLWPRAAALAEVLWTEPTNNWTVAEQRFLVHRERLVTLGVDADGVEPEWCLQNEENCRIGASFNVDNKPLQ</sequence>
<name>A0AAV8WH46_9CUCU</name>
<proteinExistence type="inferred from homology"/>